<protein>
    <recommendedName>
        <fullName evidence="2">Methyltransferase domain-containing protein</fullName>
    </recommendedName>
</protein>
<organism evidence="3">
    <name type="scientific">Eucampia antarctica</name>
    <dbReference type="NCBI Taxonomy" id="49252"/>
    <lineage>
        <taxon>Eukaryota</taxon>
        <taxon>Sar</taxon>
        <taxon>Stramenopiles</taxon>
        <taxon>Ochrophyta</taxon>
        <taxon>Bacillariophyta</taxon>
        <taxon>Mediophyceae</taxon>
        <taxon>Biddulphiophycidae</taxon>
        <taxon>Hemiaulales</taxon>
        <taxon>Hemiaulaceae</taxon>
        <taxon>Eucampia</taxon>
    </lineage>
</organism>
<keyword evidence="1" id="KW-0812">Transmembrane</keyword>
<accession>A0A7S2RBX2</accession>
<dbReference type="PANTHER" id="PTHR32026:SF27">
    <property type="entry name" value="METHYLTRANSFERASE FKBM DOMAIN-CONTAINING PROTEIN-RELATED"/>
    <property type="match status" value="1"/>
</dbReference>
<name>A0A7S2RBX2_9STRA</name>
<evidence type="ECO:0000313" key="3">
    <source>
        <dbReference type="EMBL" id="CAD9666792.1"/>
    </source>
</evidence>
<sequence>MRIKGNKQLAIPVCIGIVRGRYNVVIFISFLIAGMSLHHVFPDHTIANHDFVMANTESLGFLDDISSATWNLMKAKVSEMSPNYNTWCLPHMDLDGKERGDNCLRNREPFWFYQNHYEPDFVCQHERRIGNLGDGGKWICDPHRIVKQDSCLVYSIGSNNDFSFEESVFKEISSDCEIHTFDFRDYNEGAKKAGVHYHQVGLGMDIPPRYKSLSTIVKSLGHEGRIVDIFKIDCEGCEWFTATKWFEADITLRQIQIELHNADIQQTPKFFDLMYKNNYVITHKEPNIANAGGKKAIEYAFLKLASEFSKDIVRPDGAASEKAS</sequence>
<dbReference type="PANTHER" id="PTHR32026">
    <property type="entry name" value="METHYLTRANSFERASE-LIKE PROTEIN 24"/>
    <property type="match status" value="1"/>
</dbReference>
<dbReference type="InterPro" id="IPR025714">
    <property type="entry name" value="Methyltranfer_dom"/>
</dbReference>
<feature type="domain" description="Methyltransferase" evidence="2">
    <location>
        <begin position="53"/>
        <end position="303"/>
    </location>
</feature>
<keyword evidence="1" id="KW-1133">Transmembrane helix</keyword>
<gene>
    <name evidence="3" type="ORF">EANT1437_LOCUS5792</name>
</gene>
<dbReference type="Pfam" id="PF13383">
    <property type="entry name" value="Methyltransf_22"/>
    <property type="match status" value="1"/>
</dbReference>
<keyword evidence="1" id="KW-0472">Membrane</keyword>
<evidence type="ECO:0000259" key="2">
    <source>
        <dbReference type="Pfam" id="PF13383"/>
    </source>
</evidence>
<evidence type="ECO:0000256" key="1">
    <source>
        <dbReference type="SAM" id="Phobius"/>
    </source>
</evidence>
<proteinExistence type="predicted"/>
<feature type="transmembrane region" description="Helical" evidence="1">
    <location>
        <begin position="21"/>
        <end position="41"/>
    </location>
</feature>
<reference evidence="3" key="1">
    <citation type="submission" date="2021-01" db="EMBL/GenBank/DDBJ databases">
        <authorList>
            <person name="Corre E."/>
            <person name="Pelletier E."/>
            <person name="Niang G."/>
            <person name="Scheremetjew M."/>
            <person name="Finn R."/>
            <person name="Kale V."/>
            <person name="Holt S."/>
            <person name="Cochrane G."/>
            <person name="Meng A."/>
            <person name="Brown T."/>
            <person name="Cohen L."/>
        </authorList>
    </citation>
    <scope>NUCLEOTIDE SEQUENCE</scope>
    <source>
        <strain evidence="3">CCMP1452</strain>
    </source>
</reference>
<dbReference type="AlphaFoldDB" id="A0A7S2RBX2"/>
<dbReference type="EMBL" id="HBHI01011294">
    <property type="protein sequence ID" value="CAD9666792.1"/>
    <property type="molecule type" value="Transcribed_RNA"/>
</dbReference>
<dbReference type="InterPro" id="IPR026913">
    <property type="entry name" value="METTL24"/>
</dbReference>